<organism evidence="1 2">
    <name type="scientific">Burkholderia vietnamiensis</name>
    <dbReference type="NCBI Taxonomy" id="60552"/>
    <lineage>
        <taxon>Bacteria</taxon>
        <taxon>Pseudomonadati</taxon>
        <taxon>Pseudomonadota</taxon>
        <taxon>Betaproteobacteria</taxon>
        <taxon>Burkholderiales</taxon>
        <taxon>Burkholderiaceae</taxon>
        <taxon>Burkholderia</taxon>
        <taxon>Burkholderia cepacia complex</taxon>
    </lineage>
</organism>
<proteinExistence type="predicted"/>
<dbReference type="RefSeq" id="WP_200092511.1">
    <property type="nucleotide sequence ID" value="NZ_CP085995.1"/>
</dbReference>
<keyword evidence="2" id="KW-1185">Reference proteome</keyword>
<evidence type="ECO:0000313" key="1">
    <source>
        <dbReference type="EMBL" id="MBJ9691237.1"/>
    </source>
</evidence>
<protein>
    <submittedName>
        <fullName evidence="1">Uncharacterized protein</fullName>
    </submittedName>
</protein>
<name>A0ABS1B4C5_BURVI</name>
<evidence type="ECO:0000313" key="2">
    <source>
        <dbReference type="Proteomes" id="UP000808215"/>
    </source>
</evidence>
<dbReference type="EMBL" id="JADVKH010000125">
    <property type="protein sequence ID" value="MBJ9691237.1"/>
    <property type="molecule type" value="Genomic_DNA"/>
</dbReference>
<dbReference type="Proteomes" id="UP000808215">
    <property type="component" value="Unassembled WGS sequence"/>
</dbReference>
<comment type="caution">
    <text evidence="1">The sequence shown here is derived from an EMBL/GenBank/DDBJ whole genome shotgun (WGS) entry which is preliminary data.</text>
</comment>
<reference evidence="1 2" key="1">
    <citation type="submission" date="2020-11" db="EMBL/GenBank/DDBJ databases">
        <title>Enhanced detection system for hospital associated transmission using whole genome sequencing surveillance.</title>
        <authorList>
            <person name="Harrison L.H."/>
            <person name="Van Tyne D."/>
            <person name="Marsh J.W."/>
            <person name="Griffith M.P."/>
            <person name="Snyder D.J."/>
            <person name="Cooper V.S."/>
            <person name="Mustapha M."/>
        </authorList>
    </citation>
    <scope>NUCLEOTIDE SEQUENCE [LARGE SCALE GENOMIC DNA]</scope>
    <source>
        <strain evidence="1 2">BC00020</strain>
    </source>
</reference>
<gene>
    <name evidence="1" type="ORF">I5589_29610</name>
</gene>
<accession>A0ABS1B4C5</accession>
<sequence length="132" mass="14578">MQMTVVQQAFIDWCIAYSQFQIVDHMSIMVVARDVNSYDALGKGVELGRYGYLEPRTVEIGRHRFPDAAGLLRSLVHAVGRISVSAGNELRGVAVALNVVAHPLRLGAGASREPIDLARCLLVEDRYRVQNT</sequence>